<dbReference type="GO" id="GO:0033314">
    <property type="term" value="P:mitotic DNA replication checkpoint signaling"/>
    <property type="evidence" value="ECO:0007669"/>
    <property type="project" value="TreeGrafter"/>
</dbReference>
<gene>
    <name evidence="8" type="ORF">INT47_010725</name>
</gene>
<dbReference type="EMBL" id="JAEPRD010000062">
    <property type="protein sequence ID" value="KAG2202277.1"/>
    <property type="molecule type" value="Genomic_DNA"/>
</dbReference>
<keyword evidence="9" id="KW-1185">Reference proteome</keyword>
<dbReference type="Proteomes" id="UP000603453">
    <property type="component" value="Unassembled WGS sequence"/>
</dbReference>
<evidence type="ECO:0000256" key="3">
    <source>
        <dbReference type="ARBA" id="ARBA00022741"/>
    </source>
</evidence>
<keyword evidence="4" id="KW-0227">DNA damage</keyword>
<dbReference type="InterPro" id="IPR004582">
    <property type="entry name" value="Checkpoint_prot_Rad17_Rad24"/>
</dbReference>
<dbReference type="GO" id="GO:0003689">
    <property type="term" value="F:DNA clamp loader activity"/>
    <property type="evidence" value="ECO:0007669"/>
    <property type="project" value="TreeGrafter"/>
</dbReference>
<dbReference type="GO" id="GO:0006281">
    <property type="term" value="P:DNA repair"/>
    <property type="evidence" value="ECO:0007669"/>
    <property type="project" value="InterPro"/>
</dbReference>
<comment type="subcellular location">
    <subcellularLocation>
        <location evidence="1">Nucleus</location>
    </subcellularLocation>
</comment>
<dbReference type="Pfam" id="PF03215">
    <property type="entry name" value="Rad17"/>
    <property type="match status" value="1"/>
</dbReference>
<dbReference type="Pfam" id="PF21960">
    <property type="entry name" value="RCF1-5-like_lid"/>
    <property type="match status" value="1"/>
</dbReference>
<evidence type="ECO:0000256" key="2">
    <source>
        <dbReference type="ARBA" id="ARBA00006168"/>
    </source>
</evidence>
<dbReference type="Gene3D" id="1.10.8.60">
    <property type="match status" value="1"/>
</dbReference>
<dbReference type="Gene3D" id="3.40.50.300">
    <property type="entry name" value="P-loop containing nucleotide triphosphate hydrolases"/>
    <property type="match status" value="1"/>
</dbReference>
<dbReference type="OrthoDB" id="10265971at2759"/>
<comment type="similarity">
    <text evidence="2">Belongs to the rad17/RAD24 family.</text>
</comment>
<dbReference type="GO" id="GO:0000077">
    <property type="term" value="P:DNA damage checkpoint signaling"/>
    <property type="evidence" value="ECO:0007669"/>
    <property type="project" value="TreeGrafter"/>
</dbReference>
<dbReference type="GO" id="GO:0003682">
    <property type="term" value="F:chromatin binding"/>
    <property type="evidence" value="ECO:0007669"/>
    <property type="project" value="TreeGrafter"/>
</dbReference>
<dbReference type="GO" id="GO:0005524">
    <property type="term" value="F:ATP binding"/>
    <property type="evidence" value="ECO:0007669"/>
    <property type="project" value="UniProtKB-KW"/>
</dbReference>
<keyword evidence="7" id="KW-0131">Cell cycle</keyword>
<evidence type="ECO:0000313" key="9">
    <source>
        <dbReference type="Proteomes" id="UP000603453"/>
    </source>
</evidence>
<reference evidence="8" key="1">
    <citation type="submission" date="2020-12" db="EMBL/GenBank/DDBJ databases">
        <title>Metabolic potential, ecology and presence of endohyphal bacteria is reflected in genomic diversity of Mucoromycotina.</title>
        <authorList>
            <person name="Muszewska A."/>
            <person name="Okrasinska A."/>
            <person name="Steczkiewicz K."/>
            <person name="Drgas O."/>
            <person name="Orlowska M."/>
            <person name="Perlinska-Lenart U."/>
            <person name="Aleksandrzak-Piekarczyk T."/>
            <person name="Szatraj K."/>
            <person name="Zielenkiewicz U."/>
            <person name="Pilsyk S."/>
            <person name="Malc E."/>
            <person name="Mieczkowski P."/>
            <person name="Kruszewska J.S."/>
            <person name="Biernat P."/>
            <person name="Pawlowska J."/>
        </authorList>
    </citation>
    <scope>NUCLEOTIDE SEQUENCE</scope>
    <source>
        <strain evidence="8">WA0000017839</strain>
    </source>
</reference>
<proteinExistence type="inferred from homology"/>
<evidence type="ECO:0000256" key="6">
    <source>
        <dbReference type="ARBA" id="ARBA00023242"/>
    </source>
</evidence>
<evidence type="ECO:0008006" key="10">
    <source>
        <dbReference type="Google" id="ProtNLM"/>
    </source>
</evidence>
<dbReference type="InterPro" id="IPR027417">
    <property type="entry name" value="P-loop_NTPase"/>
</dbReference>
<dbReference type="CDD" id="cd18140">
    <property type="entry name" value="HLD_clamp_RFC"/>
    <property type="match status" value="1"/>
</dbReference>
<sequence>MDASADIGVRNDKIKEVRRAIEQSAIHNDMIKLLILTGPTGSGKSALIKLLSRSYGFEITEWETPLRSWSANFGHMESFRRFMNKAISFNTLESVDRPNNGKIILMDDIPDLTTFKVKQEFYSIIQTCLDSSKKFLMVIIASDSYATSDDTNMQNQARIIAPDSLKIDPRVEFIEFRPIIKASMKKILKNILRCEKLCVSDRRLEEIIDVSNGDIRSAINSLQFMSCIPIMPPKKFRRTQVVDFDNHIGNLSLFHAIGKVIYAKHNEDGTFESKPDHIMNKLPIANDYFVDYIHQNSAGFYHDIDDISNAFDDLAFGDTLRYDSDWINEQASYYRCIISINGIMKYRKGAVKGAFKELAGTIFGKMAYEKRKESQKDLHKLWMDSVDLRRSYVVEEDMDESEEEMMIEKMFIVPRKHTKEKKKTVNPLTLPSHSCNEIDEDAMYDDMFGDGSELAELDI</sequence>
<organism evidence="8 9">
    <name type="scientific">Mucor saturninus</name>
    <dbReference type="NCBI Taxonomy" id="64648"/>
    <lineage>
        <taxon>Eukaryota</taxon>
        <taxon>Fungi</taxon>
        <taxon>Fungi incertae sedis</taxon>
        <taxon>Mucoromycota</taxon>
        <taxon>Mucoromycotina</taxon>
        <taxon>Mucoromycetes</taxon>
        <taxon>Mucorales</taxon>
        <taxon>Mucorineae</taxon>
        <taxon>Mucoraceae</taxon>
        <taxon>Mucor</taxon>
    </lineage>
</organism>
<keyword evidence="5" id="KW-0067">ATP-binding</keyword>
<evidence type="ECO:0000256" key="5">
    <source>
        <dbReference type="ARBA" id="ARBA00022840"/>
    </source>
</evidence>
<accession>A0A8H7R0M1</accession>
<keyword evidence="6" id="KW-0539">Nucleus</keyword>
<comment type="caution">
    <text evidence="8">The sequence shown here is derived from an EMBL/GenBank/DDBJ whole genome shotgun (WGS) entry which is preliminary data.</text>
</comment>
<dbReference type="PANTHER" id="PTHR12172:SF0">
    <property type="entry name" value="CELL CYCLE CHECKPOINT PROTEIN RAD17"/>
    <property type="match status" value="1"/>
</dbReference>
<protein>
    <recommendedName>
        <fullName evidence="10">AAA+ ATPase domain-containing protein</fullName>
    </recommendedName>
</protein>
<dbReference type="SUPFAM" id="SSF52540">
    <property type="entry name" value="P-loop containing nucleoside triphosphate hydrolases"/>
    <property type="match status" value="1"/>
</dbReference>
<dbReference type="AlphaFoldDB" id="A0A8H7R0M1"/>
<evidence type="ECO:0000313" key="8">
    <source>
        <dbReference type="EMBL" id="KAG2202277.1"/>
    </source>
</evidence>
<evidence type="ECO:0000256" key="7">
    <source>
        <dbReference type="ARBA" id="ARBA00023306"/>
    </source>
</evidence>
<name>A0A8H7R0M1_9FUNG</name>
<dbReference type="InterPro" id="IPR047854">
    <property type="entry name" value="RFC_lid"/>
</dbReference>
<dbReference type="PANTHER" id="PTHR12172">
    <property type="entry name" value="CELL CYCLE CHECKPOINT PROTEIN RAD17"/>
    <property type="match status" value="1"/>
</dbReference>
<keyword evidence="3" id="KW-0547">Nucleotide-binding</keyword>
<dbReference type="GO" id="GO:0005634">
    <property type="term" value="C:nucleus"/>
    <property type="evidence" value="ECO:0007669"/>
    <property type="project" value="UniProtKB-SubCell"/>
</dbReference>
<evidence type="ECO:0000256" key="4">
    <source>
        <dbReference type="ARBA" id="ARBA00022763"/>
    </source>
</evidence>
<evidence type="ECO:0000256" key="1">
    <source>
        <dbReference type="ARBA" id="ARBA00004123"/>
    </source>
</evidence>